<dbReference type="PANTHER" id="PTHR34203">
    <property type="entry name" value="METHYLTRANSFERASE, FKBM FAMILY PROTEIN"/>
    <property type="match status" value="1"/>
</dbReference>
<keyword evidence="3" id="KW-1185">Reference proteome</keyword>
<dbReference type="NCBIfam" id="TIGR01444">
    <property type="entry name" value="fkbM_fam"/>
    <property type="match status" value="1"/>
</dbReference>
<protein>
    <submittedName>
        <fullName evidence="2">FkbM family methyltransferase</fullName>
    </submittedName>
</protein>
<keyword evidence="2" id="KW-0489">Methyltransferase</keyword>
<dbReference type="GO" id="GO:0008168">
    <property type="term" value="F:methyltransferase activity"/>
    <property type="evidence" value="ECO:0007669"/>
    <property type="project" value="UniProtKB-KW"/>
</dbReference>
<keyword evidence="2" id="KW-0808">Transferase</keyword>
<accession>A0ABS3F4U1</accession>
<evidence type="ECO:0000313" key="2">
    <source>
        <dbReference type="EMBL" id="MBO0333543.1"/>
    </source>
</evidence>
<dbReference type="GO" id="GO:0032259">
    <property type="term" value="P:methylation"/>
    <property type="evidence" value="ECO:0007669"/>
    <property type="project" value="UniProtKB-KW"/>
</dbReference>
<dbReference type="SUPFAM" id="SSF53335">
    <property type="entry name" value="S-adenosyl-L-methionine-dependent methyltransferases"/>
    <property type="match status" value="1"/>
</dbReference>
<feature type="domain" description="Methyltransferase FkbM" evidence="1">
    <location>
        <begin position="97"/>
        <end position="253"/>
    </location>
</feature>
<evidence type="ECO:0000313" key="3">
    <source>
        <dbReference type="Proteomes" id="UP000664761"/>
    </source>
</evidence>
<sequence length="290" mass="32327">MPNKIETFIVDKFRNQLLRRFFDSKRGRKVLSKSLPEDILAVTVHARDHMITVDPRDLVGRSVVLHGDWGRGGVDSVVAYLEKTGKIDGAGVAINLGANIGCQALYLKLTNRFAKVIAVEAAPRNFELLRANVHLNGWATEITPIHAAVYTEDGTITLHLKEEGVSGGHSLLNLPGNTRAVEVSALTIASIVRQEGISPQDVRFIWMDIEGFDFEILQEINKTFGSHLPVFFEFSPRFIGEEKAREFIAYLRDNYTHILDFKDAGVDPTPVTDFEALAQTPQKDLLVFSL</sequence>
<dbReference type="PANTHER" id="PTHR34203:SF15">
    <property type="entry name" value="SLL1173 PROTEIN"/>
    <property type="match status" value="1"/>
</dbReference>
<proteinExistence type="predicted"/>
<name>A0ABS3F4U1_9PROT</name>
<organism evidence="2 3">
    <name type="scientific">Sneathiella sedimenti</name>
    <dbReference type="NCBI Taxonomy" id="2816034"/>
    <lineage>
        <taxon>Bacteria</taxon>
        <taxon>Pseudomonadati</taxon>
        <taxon>Pseudomonadota</taxon>
        <taxon>Alphaproteobacteria</taxon>
        <taxon>Sneathiellales</taxon>
        <taxon>Sneathiellaceae</taxon>
        <taxon>Sneathiella</taxon>
    </lineage>
</organism>
<gene>
    <name evidence="2" type="ORF">J0X12_07965</name>
</gene>
<dbReference type="InterPro" id="IPR006342">
    <property type="entry name" value="FkbM_mtfrase"/>
</dbReference>
<dbReference type="Gene3D" id="3.40.50.150">
    <property type="entry name" value="Vaccinia Virus protein VP39"/>
    <property type="match status" value="1"/>
</dbReference>
<dbReference type="RefSeq" id="WP_207043968.1">
    <property type="nucleotide sequence ID" value="NZ_JAFLNC010000002.1"/>
</dbReference>
<dbReference type="EMBL" id="JAFLNC010000002">
    <property type="protein sequence ID" value="MBO0333543.1"/>
    <property type="molecule type" value="Genomic_DNA"/>
</dbReference>
<reference evidence="2 3" key="1">
    <citation type="submission" date="2021-03" db="EMBL/GenBank/DDBJ databases">
        <title>Sneathiella sp. CAU 1612 isolated from Kang Won-do.</title>
        <authorList>
            <person name="Kim W."/>
        </authorList>
    </citation>
    <scope>NUCLEOTIDE SEQUENCE [LARGE SCALE GENOMIC DNA]</scope>
    <source>
        <strain evidence="2 3">CAU 1612</strain>
    </source>
</reference>
<evidence type="ECO:0000259" key="1">
    <source>
        <dbReference type="Pfam" id="PF05050"/>
    </source>
</evidence>
<dbReference type="InterPro" id="IPR029063">
    <property type="entry name" value="SAM-dependent_MTases_sf"/>
</dbReference>
<dbReference type="Proteomes" id="UP000664761">
    <property type="component" value="Unassembled WGS sequence"/>
</dbReference>
<dbReference type="Pfam" id="PF05050">
    <property type="entry name" value="Methyltransf_21"/>
    <property type="match status" value="1"/>
</dbReference>
<dbReference type="InterPro" id="IPR052514">
    <property type="entry name" value="SAM-dependent_MTase"/>
</dbReference>
<comment type="caution">
    <text evidence="2">The sequence shown here is derived from an EMBL/GenBank/DDBJ whole genome shotgun (WGS) entry which is preliminary data.</text>
</comment>